<keyword evidence="1" id="KW-1133">Transmembrane helix</keyword>
<reference evidence="2 3" key="1">
    <citation type="journal article" date="2018" name="Sci. Rep.">
        <title>Genomic signatures of local adaptation to the degree of environmental predictability in rotifers.</title>
        <authorList>
            <person name="Franch-Gras L."/>
            <person name="Hahn C."/>
            <person name="Garcia-Roger E.M."/>
            <person name="Carmona M.J."/>
            <person name="Serra M."/>
            <person name="Gomez A."/>
        </authorList>
    </citation>
    <scope>NUCLEOTIDE SEQUENCE [LARGE SCALE GENOMIC DNA]</scope>
    <source>
        <strain evidence="2">HYR1</strain>
    </source>
</reference>
<comment type="caution">
    <text evidence="2">The sequence shown here is derived from an EMBL/GenBank/DDBJ whole genome shotgun (WGS) entry which is preliminary data.</text>
</comment>
<feature type="transmembrane region" description="Helical" evidence="1">
    <location>
        <begin position="48"/>
        <end position="65"/>
    </location>
</feature>
<keyword evidence="3" id="KW-1185">Reference proteome</keyword>
<organism evidence="2 3">
    <name type="scientific">Brachionus plicatilis</name>
    <name type="common">Marine rotifer</name>
    <name type="synonym">Brachionus muelleri</name>
    <dbReference type="NCBI Taxonomy" id="10195"/>
    <lineage>
        <taxon>Eukaryota</taxon>
        <taxon>Metazoa</taxon>
        <taxon>Spiralia</taxon>
        <taxon>Gnathifera</taxon>
        <taxon>Rotifera</taxon>
        <taxon>Eurotatoria</taxon>
        <taxon>Monogononta</taxon>
        <taxon>Pseudotrocha</taxon>
        <taxon>Ploima</taxon>
        <taxon>Brachionidae</taxon>
        <taxon>Brachionus</taxon>
    </lineage>
</organism>
<evidence type="ECO:0000313" key="3">
    <source>
        <dbReference type="Proteomes" id="UP000276133"/>
    </source>
</evidence>
<proteinExistence type="predicted"/>
<keyword evidence="1" id="KW-0812">Transmembrane</keyword>
<accession>A0A3M7S1Q6</accession>
<name>A0A3M7S1Q6_BRAPC</name>
<evidence type="ECO:0000313" key="2">
    <source>
        <dbReference type="EMBL" id="RNA29560.1"/>
    </source>
</evidence>
<gene>
    <name evidence="2" type="ORF">BpHYR1_041892</name>
</gene>
<dbReference type="Proteomes" id="UP000276133">
    <property type="component" value="Unassembled WGS sequence"/>
</dbReference>
<dbReference type="AlphaFoldDB" id="A0A3M7S1Q6"/>
<keyword evidence="1" id="KW-0472">Membrane</keyword>
<dbReference type="EMBL" id="REGN01002201">
    <property type="protein sequence ID" value="RNA29560.1"/>
    <property type="molecule type" value="Genomic_DNA"/>
</dbReference>
<protein>
    <submittedName>
        <fullName evidence="2">Uncharacterized protein</fullName>
    </submittedName>
</protein>
<sequence>MSKFHLQFYGFNVIFRFCSVDGEFFSINKITKIVIKIIEEKKHKLRRLFRRFVFNLYMILLLVTLQSDMGFRLRRITNGLFNYSSIISRQLLRSEFAKLVFECIC</sequence>
<evidence type="ECO:0000256" key="1">
    <source>
        <dbReference type="SAM" id="Phobius"/>
    </source>
</evidence>